<evidence type="ECO:0000313" key="3">
    <source>
        <dbReference type="Proteomes" id="UP000248616"/>
    </source>
</evidence>
<dbReference type="SUPFAM" id="SSF81606">
    <property type="entry name" value="PP2C-like"/>
    <property type="match status" value="1"/>
</dbReference>
<gene>
    <name evidence="2" type="ORF">B5V02_21740</name>
</gene>
<accession>A0A2W7C0H2</accession>
<dbReference type="SMART" id="SM00331">
    <property type="entry name" value="PP2C_SIG"/>
    <property type="match status" value="1"/>
</dbReference>
<dbReference type="EMBL" id="MZXV01000050">
    <property type="protein sequence ID" value="PZV36407.1"/>
    <property type="molecule type" value="Genomic_DNA"/>
</dbReference>
<dbReference type="AlphaFoldDB" id="A0A2W7C0H2"/>
<dbReference type="SMART" id="SM00332">
    <property type="entry name" value="PP2Cc"/>
    <property type="match status" value="1"/>
</dbReference>
<dbReference type="Pfam" id="PF13672">
    <property type="entry name" value="PP2C_2"/>
    <property type="match status" value="1"/>
</dbReference>
<comment type="caution">
    <text evidence="2">The sequence shown here is derived from an EMBL/GenBank/DDBJ whole genome shotgun (WGS) entry which is preliminary data.</text>
</comment>
<protein>
    <recommendedName>
        <fullName evidence="1">PPM-type phosphatase domain-containing protein</fullName>
    </recommendedName>
</protein>
<dbReference type="Proteomes" id="UP000248616">
    <property type="component" value="Unassembled WGS sequence"/>
</dbReference>
<reference evidence="3" key="1">
    <citation type="submission" date="2017-03" db="EMBL/GenBank/DDBJ databases">
        <authorList>
            <person name="Safronova V.I."/>
            <person name="Sazanova A.L."/>
            <person name="Chirak E.R."/>
        </authorList>
    </citation>
    <scope>NUCLEOTIDE SEQUENCE [LARGE SCALE GENOMIC DNA]</scope>
    <source>
        <strain evidence="3">Ach-343</strain>
    </source>
</reference>
<organism evidence="2 3">
    <name type="scientific">Mesorhizobium kowhaii</name>
    <dbReference type="NCBI Taxonomy" id="1300272"/>
    <lineage>
        <taxon>Bacteria</taxon>
        <taxon>Pseudomonadati</taxon>
        <taxon>Pseudomonadota</taxon>
        <taxon>Alphaproteobacteria</taxon>
        <taxon>Hyphomicrobiales</taxon>
        <taxon>Phyllobacteriaceae</taxon>
        <taxon>Mesorhizobium</taxon>
    </lineage>
</organism>
<dbReference type="PROSITE" id="PS51746">
    <property type="entry name" value="PPM_2"/>
    <property type="match status" value="1"/>
</dbReference>
<dbReference type="RefSeq" id="WP_111546210.1">
    <property type="nucleotide sequence ID" value="NZ_MZXV01000050.1"/>
</dbReference>
<keyword evidence="3" id="KW-1185">Reference proteome</keyword>
<feature type="domain" description="PPM-type phosphatase" evidence="1">
    <location>
        <begin position="1"/>
        <end position="203"/>
    </location>
</feature>
<dbReference type="InterPro" id="IPR001932">
    <property type="entry name" value="PPM-type_phosphatase-like_dom"/>
</dbReference>
<evidence type="ECO:0000259" key="1">
    <source>
        <dbReference type="PROSITE" id="PS51746"/>
    </source>
</evidence>
<dbReference type="Gene3D" id="3.60.40.10">
    <property type="entry name" value="PPM-type phosphatase domain"/>
    <property type="match status" value="1"/>
</dbReference>
<dbReference type="InterPro" id="IPR036457">
    <property type="entry name" value="PPM-type-like_dom_sf"/>
</dbReference>
<dbReference type="OrthoDB" id="9801841at2"/>
<evidence type="ECO:0000313" key="2">
    <source>
        <dbReference type="EMBL" id="PZV36407.1"/>
    </source>
</evidence>
<name>A0A2W7C0H2_9HYPH</name>
<sequence>MTDDGEVISRVTPLTRDGSVVAVADGVGGRPDGRWAAFAAIESLATKPIADNEAKALRLAIASAHRSVLARTSRGIGPATTIAGISASEEGVLIFNVGDSRVYQIEHAAVRLLTVDHRSQTDSRAITRFLGGSEANAIPYIDRLEVDLGTEFLISTDGFHQFLRETDLLLLKDLTPDRALASLFDMALDNGSNDNLSAIFCRIE</sequence>
<proteinExistence type="predicted"/>